<dbReference type="Pfam" id="PF02829">
    <property type="entry name" value="3H"/>
    <property type="match status" value="1"/>
</dbReference>
<name>A0ABV9DJQ1_9BACI</name>
<feature type="domain" description="Helix-turn-helix type 11" evidence="2">
    <location>
        <begin position="12"/>
        <end position="65"/>
    </location>
</feature>
<dbReference type="SUPFAM" id="SSF75500">
    <property type="entry name" value="Putative transcriptional regulator TM1602, C-terminal domain"/>
    <property type="match status" value="1"/>
</dbReference>
<dbReference type="Gene3D" id="3.30.1340.20">
    <property type="entry name" value="3H domain"/>
    <property type="match status" value="1"/>
</dbReference>
<sequence length="178" mass="19362">MVAGDKVTGSKRRKLILSMLKKSNDPLSGKKLAENMGVSRQVIVQDVSLLKAKGEPIIATARGYILFKEGNDASGFTRVIAVSHGLEDTVSELYTLVDHGVTIKNVMVEHPIYGDLTGSLMIKNRHEVDEFVKDLKKSGAALLSDLTNGVHLHTIEAATEEQLKKACAQLEELGILLK</sequence>
<dbReference type="InterPro" id="IPR004173">
    <property type="entry name" value="3H_domain"/>
</dbReference>
<dbReference type="PIRSF" id="PIRSF037847">
    <property type="entry name" value="NiaR"/>
    <property type="match status" value="1"/>
</dbReference>
<reference evidence="4" key="1">
    <citation type="journal article" date="2019" name="Int. J. Syst. Evol. Microbiol.">
        <title>The Global Catalogue of Microorganisms (GCM) 10K type strain sequencing project: providing services to taxonomists for standard genome sequencing and annotation.</title>
        <authorList>
            <consortium name="The Broad Institute Genomics Platform"/>
            <consortium name="The Broad Institute Genome Sequencing Center for Infectious Disease"/>
            <person name="Wu L."/>
            <person name="Ma J."/>
        </authorList>
    </citation>
    <scope>NUCLEOTIDE SEQUENCE [LARGE SCALE GENOMIC DNA]</scope>
    <source>
        <strain evidence="4">CGMCC 4.7426</strain>
    </source>
</reference>
<dbReference type="SUPFAM" id="SSF46785">
    <property type="entry name" value="Winged helix' DNA-binding domain"/>
    <property type="match status" value="1"/>
</dbReference>
<dbReference type="Pfam" id="PF08279">
    <property type="entry name" value="HTH_11"/>
    <property type="match status" value="1"/>
</dbReference>
<dbReference type="InterPro" id="IPR036388">
    <property type="entry name" value="WH-like_DNA-bd_sf"/>
</dbReference>
<keyword evidence="4" id="KW-1185">Reference proteome</keyword>
<proteinExistence type="predicted"/>
<evidence type="ECO:0000259" key="1">
    <source>
        <dbReference type="Pfam" id="PF02829"/>
    </source>
</evidence>
<dbReference type="RefSeq" id="WP_390295599.1">
    <property type="nucleotide sequence ID" value="NZ_JBHSFU010000005.1"/>
</dbReference>
<feature type="domain" description="3H" evidence="1">
    <location>
        <begin position="80"/>
        <end position="176"/>
    </location>
</feature>
<evidence type="ECO:0000259" key="2">
    <source>
        <dbReference type="Pfam" id="PF08279"/>
    </source>
</evidence>
<evidence type="ECO:0000313" key="4">
    <source>
        <dbReference type="Proteomes" id="UP001595989"/>
    </source>
</evidence>
<dbReference type="PANTHER" id="PTHR40068:SF1">
    <property type="entry name" value="TRANSCRIPTION REPRESSOR NIAR-RELATED"/>
    <property type="match status" value="1"/>
</dbReference>
<dbReference type="InterPro" id="IPR036390">
    <property type="entry name" value="WH_DNA-bd_sf"/>
</dbReference>
<protein>
    <submittedName>
        <fullName evidence="3">Transcription repressor NadR</fullName>
    </submittedName>
</protein>
<dbReference type="InterPro" id="IPR013196">
    <property type="entry name" value="HTH_11"/>
</dbReference>
<dbReference type="InterPro" id="IPR026043">
    <property type="entry name" value="NadR"/>
</dbReference>
<dbReference type="InterPro" id="IPR035922">
    <property type="entry name" value="3H_dom_sf"/>
</dbReference>
<organism evidence="3 4">
    <name type="scientific">Virgibacillus kekensis</name>
    <dbReference type="NCBI Taxonomy" id="202261"/>
    <lineage>
        <taxon>Bacteria</taxon>
        <taxon>Bacillati</taxon>
        <taxon>Bacillota</taxon>
        <taxon>Bacilli</taxon>
        <taxon>Bacillales</taxon>
        <taxon>Bacillaceae</taxon>
        <taxon>Virgibacillus</taxon>
    </lineage>
</organism>
<dbReference type="EMBL" id="JBHSFU010000005">
    <property type="protein sequence ID" value="MFC4558612.1"/>
    <property type="molecule type" value="Genomic_DNA"/>
</dbReference>
<accession>A0ABV9DJQ1</accession>
<gene>
    <name evidence="3" type="ORF">ACFO3D_10370</name>
</gene>
<comment type="caution">
    <text evidence="3">The sequence shown here is derived from an EMBL/GenBank/DDBJ whole genome shotgun (WGS) entry which is preliminary data.</text>
</comment>
<dbReference type="PANTHER" id="PTHR40068">
    <property type="entry name" value="TRANSCRIPTION REPRESSOR NIAR-RELATED"/>
    <property type="match status" value="1"/>
</dbReference>
<evidence type="ECO:0000313" key="3">
    <source>
        <dbReference type="EMBL" id="MFC4558612.1"/>
    </source>
</evidence>
<dbReference type="Proteomes" id="UP001595989">
    <property type="component" value="Unassembled WGS sequence"/>
</dbReference>
<dbReference type="Gene3D" id="1.10.10.10">
    <property type="entry name" value="Winged helix-like DNA-binding domain superfamily/Winged helix DNA-binding domain"/>
    <property type="match status" value="1"/>
</dbReference>